<dbReference type="InterPro" id="IPR012347">
    <property type="entry name" value="Ferritin-like"/>
</dbReference>
<evidence type="ECO:0000256" key="1">
    <source>
        <dbReference type="ARBA" id="ARBA00009497"/>
    </source>
</evidence>
<dbReference type="EMBL" id="JAUKPO010000005">
    <property type="protein sequence ID" value="MDO1446798.1"/>
    <property type="molecule type" value="Genomic_DNA"/>
</dbReference>
<gene>
    <name evidence="4" type="ORF">Q0590_11075</name>
</gene>
<dbReference type="InterPro" id="IPR023188">
    <property type="entry name" value="DPS_DNA-bd_CS"/>
</dbReference>
<dbReference type="PIRSF" id="PIRSF005900">
    <property type="entry name" value="Dps"/>
    <property type="match status" value="1"/>
</dbReference>
<dbReference type="Gene3D" id="1.20.1260.10">
    <property type="match status" value="1"/>
</dbReference>
<dbReference type="InterPro" id="IPR002177">
    <property type="entry name" value="DPS_DNA-bd"/>
</dbReference>
<dbReference type="PROSITE" id="PS00819">
    <property type="entry name" value="DPS_2"/>
    <property type="match status" value="1"/>
</dbReference>
<evidence type="ECO:0000313" key="4">
    <source>
        <dbReference type="EMBL" id="MDO1446798.1"/>
    </source>
</evidence>
<reference evidence="4" key="1">
    <citation type="submission" date="2023-07" db="EMBL/GenBank/DDBJ databases">
        <title>The genome sequence of Rhodocytophaga aerolata KACC 12507.</title>
        <authorList>
            <person name="Zhang X."/>
        </authorList>
    </citation>
    <scope>NUCLEOTIDE SEQUENCE</scope>
    <source>
        <strain evidence="4">KACC 12507</strain>
    </source>
</reference>
<dbReference type="PRINTS" id="PR01346">
    <property type="entry name" value="HELNAPAPROT"/>
</dbReference>
<dbReference type="PANTHER" id="PTHR42932">
    <property type="entry name" value="GENERAL STRESS PROTEIN 20U"/>
    <property type="match status" value="1"/>
</dbReference>
<dbReference type="Proteomes" id="UP001168528">
    <property type="component" value="Unassembled WGS sequence"/>
</dbReference>
<feature type="domain" description="Ferritin/DPS" evidence="3">
    <location>
        <begin position="18"/>
        <end position="156"/>
    </location>
</feature>
<dbReference type="PROSITE" id="PS00818">
    <property type="entry name" value="DPS_1"/>
    <property type="match status" value="1"/>
</dbReference>
<comment type="caution">
    <text evidence="4">The sequence shown here is derived from an EMBL/GenBank/DDBJ whole genome shotgun (WGS) entry which is preliminary data.</text>
</comment>
<organism evidence="4 5">
    <name type="scientific">Rhodocytophaga aerolata</name>
    <dbReference type="NCBI Taxonomy" id="455078"/>
    <lineage>
        <taxon>Bacteria</taxon>
        <taxon>Pseudomonadati</taxon>
        <taxon>Bacteroidota</taxon>
        <taxon>Cytophagia</taxon>
        <taxon>Cytophagales</taxon>
        <taxon>Rhodocytophagaceae</taxon>
        <taxon>Rhodocytophaga</taxon>
    </lineage>
</organism>
<dbReference type="SUPFAM" id="SSF47240">
    <property type="entry name" value="Ferritin-like"/>
    <property type="match status" value="1"/>
</dbReference>
<evidence type="ECO:0000313" key="5">
    <source>
        <dbReference type="Proteomes" id="UP001168528"/>
    </source>
</evidence>
<dbReference type="PANTHER" id="PTHR42932:SF3">
    <property type="entry name" value="DNA PROTECTION DURING STARVATION PROTEIN"/>
    <property type="match status" value="1"/>
</dbReference>
<evidence type="ECO:0000256" key="2">
    <source>
        <dbReference type="RuleBase" id="RU003875"/>
    </source>
</evidence>
<accession>A0ABT8R698</accession>
<dbReference type="CDD" id="cd01043">
    <property type="entry name" value="DPS"/>
    <property type="match status" value="1"/>
</dbReference>
<protein>
    <submittedName>
        <fullName evidence="4">DNA starvation/stationary phase protection protein</fullName>
    </submittedName>
</protein>
<dbReference type="InterPro" id="IPR009078">
    <property type="entry name" value="Ferritin-like_SF"/>
</dbReference>
<name>A0ABT8R698_9BACT</name>
<dbReference type="InterPro" id="IPR008331">
    <property type="entry name" value="Ferritin_DPS_dom"/>
</dbReference>
<proteinExistence type="inferred from homology"/>
<dbReference type="RefSeq" id="WP_302037603.1">
    <property type="nucleotide sequence ID" value="NZ_JAUKPO010000005.1"/>
</dbReference>
<sequence>MKINIGLEEKDRTGSATILNHLLSDEFLLYTKTRNYHWNVTGRDFYELHKFFEIQYEALDEIMDEVAERVRALGSFAFGTMEQFSKFSRLKEAISDAPSTGSMLQNLLNDHETIIRHLREDQQTAAEKYHDAGTSDFLTGLMEQHEKMAWMLRSFLS</sequence>
<evidence type="ECO:0000259" key="3">
    <source>
        <dbReference type="Pfam" id="PF00210"/>
    </source>
</evidence>
<dbReference type="Pfam" id="PF00210">
    <property type="entry name" value="Ferritin"/>
    <property type="match status" value="1"/>
</dbReference>
<keyword evidence="5" id="KW-1185">Reference proteome</keyword>
<comment type="similarity">
    <text evidence="1 2">Belongs to the Dps family.</text>
</comment>